<dbReference type="OrthoDB" id="5908748at2759"/>
<keyword evidence="1" id="KW-0812">Transmembrane</keyword>
<protein>
    <submittedName>
        <fullName evidence="2">Uncharacterized protein</fullName>
    </submittedName>
</protein>
<gene>
    <name evidence="2" type="ORF">Tcan_13899</name>
</gene>
<proteinExistence type="predicted"/>
<keyword evidence="3" id="KW-1185">Reference proteome</keyword>
<name>A0A0B2V1J8_TOXCA</name>
<reference evidence="2 3" key="1">
    <citation type="submission" date="2014-11" db="EMBL/GenBank/DDBJ databases">
        <title>Genetic blueprint of the zoonotic pathogen Toxocara canis.</title>
        <authorList>
            <person name="Zhu X.-Q."/>
            <person name="Korhonen P.K."/>
            <person name="Cai H."/>
            <person name="Young N.D."/>
            <person name="Nejsum P."/>
            <person name="von Samson-Himmelstjerna G."/>
            <person name="Boag P.R."/>
            <person name="Tan P."/>
            <person name="Li Q."/>
            <person name="Min J."/>
            <person name="Yang Y."/>
            <person name="Wang X."/>
            <person name="Fang X."/>
            <person name="Hall R.S."/>
            <person name="Hofmann A."/>
            <person name="Sternberg P.W."/>
            <person name="Jex A.R."/>
            <person name="Gasser R.B."/>
        </authorList>
    </citation>
    <scope>NUCLEOTIDE SEQUENCE [LARGE SCALE GENOMIC DNA]</scope>
    <source>
        <strain evidence="2">PN_DK_2014</strain>
    </source>
</reference>
<organism evidence="2 3">
    <name type="scientific">Toxocara canis</name>
    <name type="common">Canine roundworm</name>
    <dbReference type="NCBI Taxonomy" id="6265"/>
    <lineage>
        <taxon>Eukaryota</taxon>
        <taxon>Metazoa</taxon>
        <taxon>Ecdysozoa</taxon>
        <taxon>Nematoda</taxon>
        <taxon>Chromadorea</taxon>
        <taxon>Rhabditida</taxon>
        <taxon>Spirurina</taxon>
        <taxon>Ascaridomorpha</taxon>
        <taxon>Ascaridoidea</taxon>
        <taxon>Toxocaridae</taxon>
        <taxon>Toxocara</taxon>
    </lineage>
</organism>
<comment type="caution">
    <text evidence="2">The sequence shown here is derived from an EMBL/GenBank/DDBJ whole genome shotgun (WGS) entry which is preliminary data.</text>
</comment>
<feature type="transmembrane region" description="Helical" evidence="1">
    <location>
        <begin position="98"/>
        <end position="114"/>
    </location>
</feature>
<accession>A0A0B2V1J8</accession>
<sequence>MLERILIGLLFILMDTIGLITVIIIIVTILLERSLRQSQCYQMILYVCVLDAVQLLVDFISGFLTIWPPHNKISTKVYRTYDSMTVISLETSILWNNYQFLIISTYVVISFLCLQG</sequence>
<feature type="transmembrane region" description="Helical" evidence="1">
    <location>
        <begin position="43"/>
        <end position="67"/>
    </location>
</feature>
<dbReference type="Proteomes" id="UP000031036">
    <property type="component" value="Unassembled WGS sequence"/>
</dbReference>
<evidence type="ECO:0000256" key="1">
    <source>
        <dbReference type="SAM" id="Phobius"/>
    </source>
</evidence>
<dbReference type="EMBL" id="JPKZ01002709">
    <property type="protein sequence ID" value="KHN75428.1"/>
    <property type="molecule type" value="Genomic_DNA"/>
</dbReference>
<keyword evidence="1" id="KW-0472">Membrane</keyword>
<feature type="transmembrane region" description="Helical" evidence="1">
    <location>
        <begin position="6"/>
        <end position="31"/>
    </location>
</feature>
<keyword evidence="1" id="KW-1133">Transmembrane helix</keyword>
<dbReference type="AlphaFoldDB" id="A0A0B2V1J8"/>
<evidence type="ECO:0000313" key="3">
    <source>
        <dbReference type="Proteomes" id="UP000031036"/>
    </source>
</evidence>
<evidence type="ECO:0000313" key="2">
    <source>
        <dbReference type="EMBL" id="KHN75428.1"/>
    </source>
</evidence>